<keyword evidence="3 5" id="KW-1133">Transmembrane helix</keyword>
<dbReference type="PANTHER" id="PTHR47797:SF1">
    <property type="entry name" value="CYTOCHROME B561 DOMAIN-CONTAINING PROTEIN-RELATED"/>
    <property type="match status" value="1"/>
</dbReference>
<keyword evidence="4 5" id="KW-0472">Membrane</keyword>
<dbReference type="Proteomes" id="UP000325780">
    <property type="component" value="Unassembled WGS sequence"/>
</dbReference>
<dbReference type="EMBL" id="ML742286">
    <property type="protein sequence ID" value="KAE8146105.1"/>
    <property type="molecule type" value="Genomic_DNA"/>
</dbReference>
<feature type="transmembrane region" description="Helical" evidence="5">
    <location>
        <begin position="84"/>
        <end position="105"/>
    </location>
</feature>
<keyword evidence="2 5" id="KW-0812">Transmembrane</keyword>
<dbReference type="CDD" id="cd08760">
    <property type="entry name" value="Cyt_b561_FRRS1_like"/>
    <property type="match status" value="1"/>
</dbReference>
<protein>
    <recommendedName>
        <fullName evidence="8">Cytochrome b561 domain-containing protein</fullName>
    </recommendedName>
</protein>
<evidence type="ECO:0000256" key="5">
    <source>
        <dbReference type="SAM" id="Phobius"/>
    </source>
</evidence>
<name>A0A5N6TID5_ASPAV</name>
<dbReference type="InterPro" id="IPR027469">
    <property type="entry name" value="Cation_efflux_TMD_sf"/>
</dbReference>
<dbReference type="PANTHER" id="PTHR47797">
    <property type="entry name" value="DEHYDROGENASE, PUTATIVE (AFU_ORTHOLOGUE AFUA_8G05805)-RELATED"/>
    <property type="match status" value="1"/>
</dbReference>
<gene>
    <name evidence="6" type="ORF">BDV25DRAFT_163140</name>
</gene>
<dbReference type="SUPFAM" id="SSF161111">
    <property type="entry name" value="Cation efflux protein transmembrane domain-like"/>
    <property type="match status" value="1"/>
</dbReference>
<feature type="transmembrane region" description="Helical" evidence="5">
    <location>
        <begin position="117"/>
        <end position="136"/>
    </location>
</feature>
<feature type="transmembrane region" description="Helical" evidence="5">
    <location>
        <begin position="45"/>
        <end position="63"/>
    </location>
</feature>
<proteinExistence type="predicted"/>
<accession>A0A5N6TID5</accession>
<sequence>MPSPHTATRIHAPLQIATVCLALAGFGVGLSIANDLNELRSYHPIIGYVAIGGVVLVQPFLGIMGRRLYRNTKTPSLYGMSHRWLGRLFTAIGIINGGFGFYYAYPINPDIPAASPIAYGAICAGVGIIYVSVLIWRRRKTKRVGQC</sequence>
<evidence type="ECO:0000256" key="1">
    <source>
        <dbReference type="ARBA" id="ARBA00004141"/>
    </source>
</evidence>
<dbReference type="AlphaFoldDB" id="A0A5N6TID5"/>
<keyword evidence="7" id="KW-1185">Reference proteome</keyword>
<evidence type="ECO:0000313" key="6">
    <source>
        <dbReference type="EMBL" id="KAE8146105.1"/>
    </source>
</evidence>
<comment type="subcellular location">
    <subcellularLocation>
        <location evidence="1">Membrane</location>
        <topology evidence="1">Multi-pass membrane protein</topology>
    </subcellularLocation>
</comment>
<organism evidence="6 7">
    <name type="scientific">Aspergillus avenaceus</name>
    <dbReference type="NCBI Taxonomy" id="36643"/>
    <lineage>
        <taxon>Eukaryota</taxon>
        <taxon>Fungi</taxon>
        <taxon>Dikarya</taxon>
        <taxon>Ascomycota</taxon>
        <taxon>Pezizomycotina</taxon>
        <taxon>Eurotiomycetes</taxon>
        <taxon>Eurotiomycetidae</taxon>
        <taxon>Eurotiales</taxon>
        <taxon>Aspergillaceae</taxon>
        <taxon>Aspergillus</taxon>
        <taxon>Aspergillus subgen. Circumdati</taxon>
    </lineage>
</organism>
<evidence type="ECO:0000256" key="2">
    <source>
        <dbReference type="ARBA" id="ARBA00022692"/>
    </source>
</evidence>
<evidence type="ECO:0008006" key="8">
    <source>
        <dbReference type="Google" id="ProtNLM"/>
    </source>
</evidence>
<evidence type="ECO:0000313" key="7">
    <source>
        <dbReference type="Proteomes" id="UP000325780"/>
    </source>
</evidence>
<dbReference type="OrthoDB" id="19261at2759"/>
<dbReference type="Gene3D" id="1.20.120.1770">
    <property type="match status" value="1"/>
</dbReference>
<evidence type="ECO:0000256" key="4">
    <source>
        <dbReference type="ARBA" id="ARBA00023136"/>
    </source>
</evidence>
<dbReference type="GO" id="GO:0016020">
    <property type="term" value="C:membrane"/>
    <property type="evidence" value="ECO:0007669"/>
    <property type="project" value="UniProtKB-SubCell"/>
</dbReference>
<evidence type="ECO:0000256" key="3">
    <source>
        <dbReference type="ARBA" id="ARBA00022989"/>
    </source>
</evidence>
<reference evidence="6 7" key="1">
    <citation type="submission" date="2019-04" db="EMBL/GenBank/DDBJ databases">
        <title>Friends and foes A comparative genomics study of 23 Aspergillus species from section Flavi.</title>
        <authorList>
            <consortium name="DOE Joint Genome Institute"/>
            <person name="Kjaerbolling I."/>
            <person name="Vesth T."/>
            <person name="Frisvad J.C."/>
            <person name="Nybo J.L."/>
            <person name="Theobald S."/>
            <person name="Kildgaard S."/>
            <person name="Isbrandt T."/>
            <person name="Kuo A."/>
            <person name="Sato A."/>
            <person name="Lyhne E.K."/>
            <person name="Kogle M.E."/>
            <person name="Wiebenga A."/>
            <person name="Kun R.S."/>
            <person name="Lubbers R.J."/>
            <person name="Makela M.R."/>
            <person name="Barry K."/>
            <person name="Chovatia M."/>
            <person name="Clum A."/>
            <person name="Daum C."/>
            <person name="Haridas S."/>
            <person name="He G."/>
            <person name="LaButti K."/>
            <person name="Lipzen A."/>
            <person name="Mondo S."/>
            <person name="Riley R."/>
            <person name="Salamov A."/>
            <person name="Simmons B.A."/>
            <person name="Magnuson J.K."/>
            <person name="Henrissat B."/>
            <person name="Mortensen U.H."/>
            <person name="Larsen T.O."/>
            <person name="Devries R.P."/>
            <person name="Grigoriev I.V."/>
            <person name="Machida M."/>
            <person name="Baker S.E."/>
            <person name="Andersen M.R."/>
        </authorList>
    </citation>
    <scope>NUCLEOTIDE SEQUENCE [LARGE SCALE GENOMIC DNA]</scope>
    <source>
        <strain evidence="6 7">IBT 18842</strain>
    </source>
</reference>
<feature type="transmembrane region" description="Helical" evidence="5">
    <location>
        <begin position="12"/>
        <end position="33"/>
    </location>
</feature>